<keyword evidence="2" id="KW-0276">Fatty acid metabolism</keyword>
<dbReference type="AlphaFoldDB" id="K6D4S0"/>
<evidence type="ECO:0000313" key="7">
    <source>
        <dbReference type="Proteomes" id="UP000006315"/>
    </source>
</evidence>
<dbReference type="Pfam" id="PF23562">
    <property type="entry name" value="AMP-binding_C_3"/>
    <property type="match status" value="1"/>
</dbReference>
<evidence type="ECO:0000256" key="4">
    <source>
        <dbReference type="ARBA" id="ARBA00032875"/>
    </source>
</evidence>
<proteinExistence type="predicted"/>
<comment type="caution">
    <text evidence="6">The sequence shown here is derived from an EMBL/GenBank/DDBJ whole genome shotgun (WGS) entry which is preliminary data.</text>
</comment>
<dbReference type="GeneID" id="89467396"/>
<evidence type="ECO:0000259" key="5">
    <source>
        <dbReference type="Pfam" id="PF00501"/>
    </source>
</evidence>
<dbReference type="RefSeq" id="WP_004431614.1">
    <property type="nucleotide sequence ID" value="NZ_AJLR01000146.1"/>
</dbReference>
<keyword evidence="1 6" id="KW-0436">Ligase</keyword>
<feature type="domain" description="AMP-dependent synthetase/ligase" evidence="5">
    <location>
        <begin position="12"/>
        <end position="428"/>
    </location>
</feature>
<dbReference type="EMBL" id="AJLR01000146">
    <property type="protein sequence ID" value="EKN63294.1"/>
    <property type="molecule type" value="Genomic_DNA"/>
</dbReference>
<name>K6D4S0_SCHAZ</name>
<accession>K6D4S0</accession>
<keyword evidence="3" id="KW-0443">Lipid metabolism</keyword>
<dbReference type="SUPFAM" id="SSF56801">
    <property type="entry name" value="Acetyl-CoA synthetase-like"/>
    <property type="match status" value="1"/>
</dbReference>
<dbReference type="GO" id="GO:0016020">
    <property type="term" value="C:membrane"/>
    <property type="evidence" value="ECO:0007669"/>
    <property type="project" value="TreeGrafter"/>
</dbReference>
<dbReference type="Pfam" id="PF00501">
    <property type="entry name" value="AMP-binding"/>
    <property type="match status" value="1"/>
</dbReference>
<dbReference type="Gene3D" id="3.40.50.12780">
    <property type="entry name" value="N-terminal domain of ligase-like"/>
    <property type="match status" value="1"/>
</dbReference>
<evidence type="ECO:0000256" key="3">
    <source>
        <dbReference type="ARBA" id="ARBA00023098"/>
    </source>
</evidence>
<protein>
    <recommendedName>
        <fullName evidence="4">Acyl-CoA synthetase</fullName>
    </recommendedName>
</protein>
<evidence type="ECO:0000256" key="2">
    <source>
        <dbReference type="ARBA" id="ARBA00022832"/>
    </source>
</evidence>
<gene>
    <name evidence="6" type="ORF">BAZO_16519</name>
</gene>
<dbReference type="GO" id="GO:0004467">
    <property type="term" value="F:long-chain fatty acid-CoA ligase activity"/>
    <property type="evidence" value="ECO:0007669"/>
    <property type="project" value="TreeGrafter"/>
</dbReference>
<dbReference type="PANTHER" id="PTHR43272">
    <property type="entry name" value="LONG-CHAIN-FATTY-ACID--COA LIGASE"/>
    <property type="match status" value="1"/>
</dbReference>
<organism evidence="6 7">
    <name type="scientific">Schinkia azotoformans LMG 9581</name>
    <dbReference type="NCBI Taxonomy" id="1131731"/>
    <lineage>
        <taxon>Bacteria</taxon>
        <taxon>Bacillati</taxon>
        <taxon>Bacillota</taxon>
        <taxon>Bacilli</taxon>
        <taxon>Bacillales</taxon>
        <taxon>Bacillaceae</taxon>
        <taxon>Calidifontibacillus/Schinkia group</taxon>
        <taxon>Schinkia</taxon>
    </lineage>
</organism>
<dbReference type="InterPro" id="IPR042099">
    <property type="entry name" value="ANL_N_sf"/>
</dbReference>
<dbReference type="PANTHER" id="PTHR43272:SF32">
    <property type="entry name" value="AMP-DEPENDENT SYNTHETASE_LIGASE DOMAIN-CONTAINING PROTEIN"/>
    <property type="match status" value="1"/>
</dbReference>
<dbReference type="STRING" id="1131731.BAZO_16519"/>
<evidence type="ECO:0000256" key="1">
    <source>
        <dbReference type="ARBA" id="ARBA00022598"/>
    </source>
</evidence>
<keyword evidence="7" id="KW-1185">Reference proteome</keyword>
<reference evidence="6 7" key="1">
    <citation type="journal article" date="2012" name="Front. Microbiol.">
        <title>Redundancy and modularity in membrane-associated dissimilatory nitrate reduction in Bacillus.</title>
        <authorList>
            <person name="Heylen K."/>
            <person name="Keltjens J."/>
        </authorList>
    </citation>
    <scope>NUCLEOTIDE SEQUENCE [LARGE SCALE GENOMIC DNA]</scope>
    <source>
        <strain evidence="6 7">LMG 9581</strain>
    </source>
</reference>
<dbReference type="PATRIC" id="fig|1131731.3.peg.3367"/>
<dbReference type="PROSITE" id="PS00455">
    <property type="entry name" value="AMP_BINDING"/>
    <property type="match status" value="1"/>
</dbReference>
<evidence type="ECO:0000313" key="6">
    <source>
        <dbReference type="EMBL" id="EKN63294.1"/>
    </source>
</evidence>
<dbReference type="Proteomes" id="UP000006315">
    <property type="component" value="Unassembled WGS sequence"/>
</dbReference>
<dbReference type="InterPro" id="IPR020845">
    <property type="entry name" value="AMP-binding_CS"/>
</dbReference>
<sequence>MINLTFPQALVERARKEGAKVALREKDFGIWNEYTYLNYLEQVKQFALGLSELGLRRGDKLAIIGDNRPEWVISEIATQSLGGVSVGIYQESLPNEISYIIDNSDACIVVVEDQEQVDKLLEIKQEIPKVRWIIYYDDRGMRDYNDPNLLFFKDVQSIGKKVNEIDPKLFEQELEKGKYEDVAILSYTSGTTGNPKGTMLTYQNLFDMAKNLSSIDPLEGNDQYLSFLPLAWIGEQMMSIALGLYNGLTINFPEEPSTVLQNIREIGPHVMFSPPRIYEDMLSRFQVKIQDASWLKRKIYEWCKPIGERVADAHLNNKTISTGTKIMYNLADYLMFSAIRDHLGLLRIKRAYTGGAPLGPDVFRFFHSIGVNVKSIYGQTEVSGISIVHRDGDIKIDSVGVALPGTMVKISEEGEILIKSTSVCKGYYKNEQSTKETIEDGWLRTGDAGSLDESGHLYIIDRVKDVIRLQTGEMFSPQFIENKLKFSQYIKEAVAIGRGRPYVVAMINIDMENVGRWAEKNQITYTTYTDLSSKEAVLDLIQEQVNEVNKALPEKARVKKFVLLYKELDADDEELTRTKKVRRQFVAKKYEDLIEGLYSENEKIDVQGLIKYRDGKQQTIRTTLQVISLWEEEVGIA</sequence>
<dbReference type="InterPro" id="IPR000873">
    <property type="entry name" value="AMP-dep_synth/lig_dom"/>
</dbReference>